<evidence type="ECO:0000256" key="12">
    <source>
        <dbReference type="ARBA" id="ARBA00042531"/>
    </source>
</evidence>
<dbReference type="SUPFAM" id="SSF53613">
    <property type="entry name" value="Ribokinase-like"/>
    <property type="match status" value="1"/>
</dbReference>
<proteinExistence type="inferred from homology"/>
<keyword evidence="8" id="KW-0460">Magnesium</keyword>
<evidence type="ECO:0000256" key="2">
    <source>
        <dbReference type="ARBA" id="ARBA00012104"/>
    </source>
</evidence>
<keyword evidence="6 15" id="KW-0418">Kinase</keyword>
<dbReference type="NCBIfam" id="TIGR00097">
    <property type="entry name" value="HMP-P_kinase"/>
    <property type="match status" value="1"/>
</dbReference>
<evidence type="ECO:0000313" key="16">
    <source>
        <dbReference type="Proteomes" id="UP000005850"/>
    </source>
</evidence>
<dbReference type="GO" id="GO:0008478">
    <property type="term" value="F:pyridoxal kinase activity"/>
    <property type="evidence" value="ECO:0007669"/>
    <property type="project" value="UniProtKB-EC"/>
</dbReference>
<dbReference type="NCBIfam" id="NF009077">
    <property type="entry name" value="PRK12412.1"/>
    <property type="match status" value="1"/>
</dbReference>
<evidence type="ECO:0000259" key="14">
    <source>
        <dbReference type="Pfam" id="PF08543"/>
    </source>
</evidence>
<dbReference type="HOGENOM" id="CLU_020520_0_0_9"/>
<evidence type="ECO:0000256" key="9">
    <source>
        <dbReference type="ARBA" id="ARBA00042307"/>
    </source>
</evidence>
<evidence type="ECO:0000256" key="6">
    <source>
        <dbReference type="ARBA" id="ARBA00022777"/>
    </source>
</evidence>
<dbReference type="GO" id="GO:0008902">
    <property type="term" value="F:hydroxymethylpyrimidine kinase activity"/>
    <property type="evidence" value="ECO:0007669"/>
    <property type="project" value="TreeGrafter"/>
</dbReference>
<dbReference type="STRING" id="1042163.BRLA_c006360"/>
<keyword evidence="4" id="KW-0479">Metal-binding</keyword>
<dbReference type="RefSeq" id="WP_003335527.1">
    <property type="nucleotide sequence ID" value="NZ_CP007806.1"/>
</dbReference>
<accession>A0A075QZI1</accession>
<evidence type="ECO:0000313" key="15">
    <source>
        <dbReference type="EMBL" id="AIG24994.1"/>
    </source>
</evidence>
<organism evidence="15 16">
    <name type="scientific">Brevibacillus laterosporus LMG 15441</name>
    <dbReference type="NCBI Taxonomy" id="1042163"/>
    <lineage>
        <taxon>Bacteria</taxon>
        <taxon>Bacillati</taxon>
        <taxon>Bacillota</taxon>
        <taxon>Bacilli</taxon>
        <taxon>Bacillales</taxon>
        <taxon>Paenibacillaceae</taxon>
        <taxon>Brevibacillus</taxon>
    </lineage>
</organism>
<comment type="catalytic activity">
    <reaction evidence="13">
        <text>pyridoxal + ATP = pyridoxal 5'-phosphate + ADP + H(+)</text>
        <dbReference type="Rhea" id="RHEA:10224"/>
        <dbReference type="ChEBI" id="CHEBI:15378"/>
        <dbReference type="ChEBI" id="CHEBI:17310"/>
        <dbReference type="ChEBI" id="CHEBI:30616"/>
        <dbReference type="ChEBI" id="CHEBI:456216"/>
        <dbReference type="ChEBI" id="CHEBI:597326"/>
        <dbReference type="EC" id="2.7.1.35"/>
    </reaction>
</comment>
<dbReference type="Gene3D" id="3.40.1190.20">
    <property type="match status" value="1"/>
</dbReference>
<evidence type="ECO:0000256" key="11">
    <source>
        <dbReference type="ARBA" id="ARBA00042396"/>
    </source>
</evidence>
<dbReference type="EMBL" id="CP007806">
    <property type="protein sequence ID" value="AIG24994.1"/>
    <property type="molecule type" value="Genomic_DNA"/>
</dbReference>
<keyword evidence="7" id="KW-0067">ATP-binding</keyword>
<name>A0A075QZI1_BRELA</name>
<feature type="domain" description="Pyridoxamine kinase/Phosphomethylpyrimidine kinase" evidence="14">
    <location>
        <begin position="13"/>
        <end position="258"/>
    </location>
</feature>
<evidence type="ECO:0000256" key="13">
    <source>
        <dbReference type="ARBA" id="ARBA00049293"/>
    </source>
</evidence>
<dbReference type="InterPro" id="IPR013749">
    <property type="entry name" value="PM/HMP-P_kinase-1"/>
</dbReference>
<dbReference type="GeneID" id="61079272"/>
<dbReference type="GO" id="GO:0009228">
    <property type="term" value="P:thiamine biosynthetic process"/>
    <property type="evidence" value="ECO:0007669"/>
    <property type="project" value="InterPro"/>
</dbReference>
<evidence type="ECO:0000256" key="8">
    <source>
        <dbReference type="ARBA" id="ARBA00022842"/>
    </source>
</evidence>
<dbReference type="eggNOG" id="COG0351">
    <property type="taxonomic scope" value="Bacteria"/>
</dbReference>
<dbReference type="Pfam" id="PF08543">
    <property type="entry name" value="Phos_pyr_kin"/>
    <property type="match status" value="1"/>
</dbReference>
<dbReference type="InterPro" id="IPR004399">
    <property type="entry name" value="HMP/HMP-P_kinase_dom"/>
</dbReference>
<dbReference type="Proteomes" id="UP000005850">
    <property type="component" value="Chromosome"/>
</dbReference>
<evidence type="ECO:0000256" key="5">
    <source>
        <dbReference type="ARBA" id="ARBA00022741"/>
    </source>
</evidence>
<dbReference type="AlphaFoldDB" id="A0A075QZI1"/>
<dbReference type="CDD" id="cd01169">
    <property type="entry name" value="HMPP_kinase"/>
    <property type="match status" value="1"/>
</dbReference>
<dbReference type="KEGG" id="blr:BRLA_c006360"/>
<comment type="similarity">
    <text evidence="1">Belongs to the ThiD family.</text>
</comment>
<evidence type="ECO:0000256" key="1">
    <source>
        <dbReference type="ARBA" id="ARBA00009879"/>
    </source>
</evidence>
<gene>
    <name evidence="15" type="ORF">BRLA_c006360</name>
</gene>
<keyword evidence="5" id="KW-0547">Nucleotide-binding</keyword>
<dbReference type="EC" id="2.7.1.35" evidence="2"/>
<dbReference type="PANTHER" id="PTHR20858:SF19">
    <property type="entry name" value="PYRIDOXINE KINASE"/>
    <property type="match status" value="1"/>
</dbReference>
<dbReference type="GO" id="GO:0008972">
    <property type="term" value="F:phosphomethylpyrimidine kinase activity"/>
    <property type="evidence" value="ECO:0007669"/>
    <property type="project" value="InterPro"/>
</dbReference>
<evidence type="ECO:0000256" key="10">
    <source>
        <dbReference type="ARBA" id="ARBA00042348"/>
    </source>
</evidence>
<reference evidence="15 16" key="1">
    <citation type="journal article" date="2011" name="J. Bacteriol.">
        <title>Genome sequence of Brevibacillus laterosporus LMG 15441, a pathogen of invertebrates.</title>
        <authorList>
            <person name="Djukic M."/>
            <person name="Poehlein A."/>
            <person name="Thurmer A."/>
            <person name="Daniel R."/>
        </authorList>
    </citation>
    <scope>NUCLEOTIDE SEQUENCE [LARGE SCALE GENOMIC DNA]</scope>
    <source>
        <strain evidence="15 16">LMG 15441</strain>
    </source>
</reference>
<dbReference type="InterPro" id="IPR029056">
    <property type="entry name" value="Ribokinase-like"/>
</dbReference>
<sequence>MTMHKALTIAGSDSSGGAGIQADLKTFQERNVYGMTSITALVAMDENWAHLVYPQPLEAIEAQLETTMHYVGVDALKTGMLATKEVIELAARKIAEYNVTKVVVDPVMICKGEDTVLLDEQAIKAMREELIPRAMVVTPNLPEAAFLSGLKINTVEDMKAAAKKIHEMGAKYVLIKGGGRLEDSQAVDLLFDGESFEILETEKFDTTFTHGAGCTYSAAITAELAKGAEVKDAVKTAKAFITEAIRQAFPLNQHVGPTCHSAYRAVEGK</sequence>
<dbReference type="GO" id="GO:0005524">
    <property type="term" value="F:ATP binding"/>
    <property type="evidence" value="ECO:0007669"/>
    <property type="project" value="UniProtKB-KW"/>
</dbReference>
<dbReference type="GO" id="GO:0046872">
    <property type="term" value="F:metal ion binding"/>
    <property type="evidence" value="ECO:0007669"/>
    <property type="project" value="UniProtKB-KW"/>
</dbReference>
<dbReference type="FunFam" id="3.40.1190.20:FF:000003">
    <property type="entry name" value="Phosphomethylpyrimidine kinase ThiD"/>
    <property type="match status" value="1"/>
</dbReference>
<keyword evidence="16" id="KW-1185">Reference proteome</keyword>
<dbReference type="NCBIfam" id="NF009259">
    <property type="entry name" value="PRK12616.1"/>
    <property type="match status" value="1"/>
</dbReference>
<dbReference type="GO" id="GO:0005829">
    <property type="term" value="C:cytosol"/>
    <property type="evidence" value="ECO:0007669"/>
    <property type="project" value="TreeGrafter"/>
</dbReference>
<protein>
    <recommendedName>
        <fullName evidence="2">pyridoxal kinase</fullName>
        <ecNumber evidence="2">2.7.1.35</ecNumber>
    </recommendedName>
    <alternativeName>
        <fullName evidence="10">PN/PL/PM kinase</fullName>
    </alternativeName>
    <alternativeName>
        <fullName evidence="11">Pyridoxal kinase</fullName>
    </alternativeName>
    <alternativeName>
        <fullName evidence="9">Pyridoxamine kinase</fullName>
    </alternativeName>
    <alternativeName>
        <fullName evidence="12">Vitamin B6 kinase</fullName>
    </alternativeName>
</protein>
<evidence type="ECO:0000256" key="3">
    <source>
        <dbReference type="ARBA" id="ARBA00022679"/>
    </source>
</evidence>
<evidence type="ECO:0000256" key="4">
    <source>
        <dbReference type="ARBA" id="ARBA00022723"/>
    </source>
</evidence>
<evidence type="ECO:0000256" key="7">
    <source>
        <dbReference type="ARBA" id="ARBA00022840"/>
    </source>
</evidence>
<keyword evidence="3 15" id="KW-0808">Transferase</keyword>
<dbReference type="PANTHER" id="PTHR20858">
    <property type="entry name" value="PHOSPHOMETHYLPYRIMIDINE KINASE"/>
    <property type="match status" value="1"/>
</dbReference>